<protein>
    <submittedName>
        <fullName evidence="2">Expressed protein</fullName>
    </submittedName>
</protein>
<keyword evidence="1" id="KW-0732">Signal</keyword>
<organism evidence="2 3">
    <name type="scientific">Phakopsora pachyrhizi</name>
    <name type="common">Asian soybean rust disease fungus</name>
    <dbReference type="NCBI Taxonomy" id="170000"/>
    <lineage>
        <taxon>Eukaryota</taxon>
        <taxon>Fungi</taxon>
        <taxon>Dikarya</taxon>
        <taxon>Basidiomycota</taxon>
        <taxon>Pucciniomycotina</taxon>
        <taxon>Pucciniomycetes</taxon>
        <taxon>Pucciniales</taxon>
        <taxon>Phakopsoraceae</taxon>
        <taxon>Phakopsora</taxon>
    </lineage>
</organism>
<keyword evidence="3" id="KW-1185">Reference proteome</keyword>
<evidence type="ECO:0000256" key="1">
    <source>
        <dbReference type="SAM" id="SignalP"/>
    </source>
</evidence>
<gene>
    <name evidence="2" type="ORF">PPACK8108_LOCUS23373</name>
</gene>
<reference evidence="2" key="1">
    <citation type="submission" date="2022-06" db="EMBL/GenBank/DDBJ databases">
        <authorList>
            <consortium name="SYNGENTA / RWTH Aachen University"/>
        </authorList>
    </citation>
    <scope>NUCLEOTIDE SEQUENCE</scope>
</reference>
<proteinExistence type="predicted"/>
<feature type="signal peptide" evidence="1">
    <location>
        <begin position="1"/>
        <end position="22"/>
    </location>
</feature>
<accession>A0AAV0BPX3</accession>
<evidence type="ECO:0000313" key="2">
    <source>
        <dbReference type="EMBL" id="CAH7688406.1"/>
    </source>
</evidence>
<name>A0AAV0BPX3_PHAPC</name>
<dbReference type="EMBL" id="CALTRL010005981">
    <property type="protein sequence ID" value="CAH7688406.1"/>
    <property type="molecule type" value="Genomic_DNA"/>
</dbReference>
<comment type="caution">
    <text evidence="2">The sequence shown here is derived from an EMBL/GenBank/DDBJ whole genome shotgun (WGS) entry which is preliminary data.</text>
</comment>
<dbReference type="AlphaFoldDB" id="A0AAV0BPX3"/>
<dbReference type="Proteomes" id="UP001153365">
    <property type="component" value="Unassembled WGS sequence"/>
</dbReference>
<feature type="chain" id="PRO_5043639540" evidence="1">
    <location>
        <begin position="23"/>
        <end position="269"/>
    </location>
</feature>
<sequence>MIICYLNVYLVLLSILTEKLDCRPLNIGSLFSTAAKTEDIGRIGLDSKSVSSLGKVGTTLDDAGKGLSVAKNIDDPAKVAVNLPGGATRPPKFIGKKPQTLASIPENGELVDTISQASKPNEDALKAILGDLSPEDAAQMMKKYDDAKVDPLLKPTTSPKVESLNKNPTEVLDKTKNNPVDPVADKLSNIDKLTPDEISKLANQKLGPNPARGTFWREIDPVAELPKFKPMPKTPNIPTKIMHGIASKLRSLMHNSGSMFKALLGAVDL</sequence>
<evidence type="ECO:0000313" key="3">
    <source>
        <dbReference type="Proteomes" id="UP001153365"/>
    </source>
</evidence>